<protein>
    <submittedName>
        <fullName evidence="1">Uncharacterized protein</fullName>
    </submittedName>
</protein>
<evidence type="ECO:0000313" key="1">
    <source>
        <dbReference type="EMBL" id="CAE6955486.1"/>
    </source>
</evidence>
<sequence>MLSLAESSLRFVQEGFAHLRPPTAAYPRRYEPNLAHRILRDLDVKGNGAVVLKLCNRSRGAGVVVVTASELDDVLRKLLTPPLDDLPEFLAERRPATLSLDDEQPLMEEQCLHWWSNECPLFVVERCCSSIPVAKDPDSPERFDGTLRVAFALYRPKSVSKYQEENQVKPFEIDWQGTEGPSLLGELDISHPMS</sequence>
<name>A0A812HMQ6_9DINO</name>
<dbReference type="EMBL" id="CAJNDS010000100">
    <property type="protein sequence ID" value="CAE6955486.1"/>
    <property type="molecule type" value="Genomic_DNA"/>
</dbReference>
<dbReference type="OrthoDB" id="409564at2759"/>
<dbReference type="Proteomes" id="UP000604046">
    <property type="component" value="Unassembled WGS sequence"/>
</dbReference>
<proteinExistence type="predicted"/>
<dbReference type="AlphaFoldDB" id="A0A812HMQ6"/>
<gene>
    <name evidence="1" type="ORF">SNAT2548_LOCUS1723</name>
</gene>
<comment type="caution">
    <text evidence="1">The sequence shown here is derived from an EMBL/GenBank/DDBJ whole genome shotgun (WGS) entry which is preliminary data.</text>
</comment>
<organism evidence="1 2">
    <name type="scientific">Symbiodinium natans</name>
    <dbReference type="NCBI Taxonomy" id="878477"/>
    <lineage>
        <taxon>Eukaryota</taxon>
        <taxon>Sar</taxon>
        <taxon>Alveolata</taxon>
        <taxon>Dinophyceae</taxon>
        <taxon>Suessiales</taxon>
        <taxon>Symbiodiniaceae</taxon>
        <taxon>Symbiodinium</taxon>
    </lineage>
</organism>
<evidence type="ECO:0000313" key="2">
    <source>
        <dbReference type="Proteomes" id="UP000604046"/>
    </source>
</evidence>
<accession>A0A812HMQ6</accession>
<keyword evidence="2" id="KW-1185">Reference proteome</keyword>
<reference evidence="1" key="1">
    <citation type="submission" date="2021-02" db="EMBL/GenBank/DDBJ databases">
        <authorList>
            <person name="Dougan E. K."/>
            <person name="Rhodes N."/>
            <person name="Thang M."/>
            <person name="Chan C."/>
        </authorList>
    </citation>
    <scope>NUCLEOTIDE SEQUENCE</scope>
</reference>